<name>A0AA88VQG8_9ASTE</name>
<dbReference type="AlphaFoldDB" id="A0AA88VQG8"/>
<dbReference type="Proteomes" id="UP001188597">
    <property type="component" value="Unassembled WGS sequence"/>
</dbReference>
<dbReference type="InterPro" id="IPR008076">
    <property type="entry name" value="Cyanase"/>
</dbReference>
<dbReference type="PRINTS" id="PR01693">
    <property type="entry name" value="CYANASE"/>
</dbReference>
<dbReference type="Pfam" id="PF12819">
    <property type="entry name" value="Malectin_like"/>
    <property type="match status" value="1"/>
</dbReference>
<dbReference type="InterPro" id="IPR024788">
    <property type="entry name" value="Malectin-like_Carb-bd_dom"/>
</dbReference>
<proteinExistence type="predicted"/>
<keyword evidence="4" id="KW-1185">Reference proteome</keyword>
<evidence type="ECO:0000259" key="2">
    <source>
        <dbReference type="Pfam" id="PF12819"/>
    </source>
</evidence>
<sequence>MATTTVFLVLQRSISRLTVNTSSNGGGPVYHEAIYVTHGSGCIKVCLLQTQEREVPFISSVEVVLLWVNLYSQMETNATFHLVTRTNLGGEEIRFAGALSDEKYNRIWTKGTTPSNCSVDEIVPDFVSETENDPPLSVLLNSIHSVTSDAIILTVNLSHLTPQPAYFVFYLTESILVNPSDTTIVEIMINGGDQKMVAAPDAGKCRVVTIYPLMVAGPTINITLAPANGSSLPPLIAAIEVLTRTGLHSSAQTLKISLSYAVKRKSAKTYAELAQETGLPNVYVAQILKCQALLSPEAACMLRALPGLPEDLVLEMMEPPRRSYDPLLIQDLAIYR</sequence>
<organism evidence="3 4">
    <name type="scientific">Escallonia herrerae</name>
    <dbReference type="NCBI Taxonomy" id="1293975"/>
    <lineage>
        <taxon>Eukaryota</taxon>
        <taxon>Viridiplantae</taxon>
        <taxon>Streptophyta</taxon>
        <taxon>Embryophyta</taxon>
        <taxon>Tracheophyta</taxon>
        <taxon>Spermatophyta</taxon>
        <taxon>Magnoliopsida</taxon>
        <taxon>eudicotyledons</taxon>
        <taxon>Gunneridae</taxon>
        <taxon>Pentapetalae</taxon>
        <taxon>asterids</taxon>
        <taxon>campanulids</taxon>
        <taxon>Escalloniales</taxon>
        <taxon>Escalloniaceae</taxon>
        <taxon>Escallonia</taxon>
    </lineage>
</organism>
<evidence type="ECO:0000256" key="1">
    <source>
        <dbReference type="ARBA" id="ARBA00004167"/>
    </source>
</evidence>
<dbReference type="PANTHER" id="PTHR45631:SF44">
    <property type="entry name" value="CARBOHYDRATE-BINDING PROTEIN OF THE ER PROTEIN"/>
    <property type="match status" value="1"/>
</dbReference>
<comment type="caution">
    <text evidence="3">The sequence shown here is derived from an EMBL/GenBank/DDBJ whole genome shotgun (WGS) entry which is preliminary data.</text>
</comment>
<protein>
    <recommendedName>
        <fullName evidence="2">Malectin-like domain-containing protein</fullName>
    </recommendedName>
</protein>
<evidence type="ECO:0000313" key="4">
    <source>
        <dbReference type="Proteomes" id="UP001188597"/>
    </source>
</evidence>
<comment type="subcellular location">
    <subcellularLocation>
        <location evidence="1">Membrane</location>
        <topology evidence="1">Single-pass membrane protein</topology>
    </subcellularLocation>
</comment>
<dbReference type="GO" id="GO:0008824">
    <property type="term" value="F:cyanate hydratase activity"/>
    <property type="evidence" value="ECO:0007669"/>
    <property type="project" value="InterPro"/>
</dbReference>
<dbReference type="EMBL" id="JAVXUP010001416">
    <property type="protein sequence ID" value="KAK3011883.1"/>
    <property type="molecule type" value="Genomic_DNA"/>
</dbReference>
<dbReference type="GO" id="GO:0016020">
    <property type="term" value="C:membrane"/>
    <property type="evidence" value="ECO:0007669"/>
    <property type="project" value="UniProtKB-SubCell"/>
</dbReference>
<dbReference type="PANTHER" id="PTHR45631">
    <property type="entry name" value="OS07G0107800 PROTEIN-RELATED"/>
    <property type="match status" value="1"/>
</dbReference>
<dbReference type="InterPro" id="IPR010982">
    <property type="entry name" value="Lambda_DNA-bd_dom_sf"/>
</dbReference>
<dbReference type="Gene3D" id="1.10.260.40">
    <property type="entry name" value="lambda repressor-like DNA-binding domains"/>
    <property type="match status" value="1"/>
</dbReference>
<dbReference type="SUPFAM" id="SSF47413">
    <property type="entry name" value="lambda repressor-like DNA-binding domains"/>
    <property type="match status" value="1"/>
</dbReference>
<evidence type="ECO:0000313" key="3">
    <source>
        <dbReference type="EMBL" id="KAK3011883.1"/>
    </source>
</evidence>
<gene>
    <name evidence="3" type="ORF">RJ639_012909</name>
</gene>
<reference evidence="3" key="1">
    <citation type="submission" date="2022-12" db="EMBL/GenBank/DDBJ databases">
        <title>Draft genome assemblies for two species of Escallonia (Escalloniales).</title>
        <authorList>
            <person name="Chanderbali A."/>
            <person name="Dervinis C."/>
            <person name="Anghel I."/>
            <person name="Soltis D."/>
            <person name="Soltis P."/>
            <person name="Zapata F."/>
        </authorList>
    </citation>
    <scope>NUCLEOTIDE SEQUENCE</scope>
    <source>
        <strain evidence="3">UCBG64.0493</strain>
        <tissue evidence="3">Leaf</tissue>
    </source>
</reference>
<dbReference type="GO" id="GO:0003677">
    <property type="term" value="F:DNA binding"/>
    <property type="evidence" value="ECO:0007669"/>
    <property type="project" value="InterPro"/>
</dbReference>
<feature type="domain" description="Malectin-like" evidence="2">
    <location>
        <begin position="17"/>
        <end position="242"/>
    </location>
</feature>
<accession>A0AA88VQG8</accession>